<evidence type="ECO:0000313" key="2">
    <source>
        <dbReference type="EMBL" id="EFJ03608.1"/>
    </source>
</evidence>
<dbReference type="OrthoDB" id="3256702at2759"/>
<protein>
    <submittedName>
        <fullName evidence="2">Expressed protein</fullName>
    </submittedName>
</protein>
<dbReference type="KEGG" id="scm:SCHCO_02612400"/>
<dbReference type="STRING" id="578458.D8PNQ2"/>
<dbReference type="HOGENOM" id="CLU_1678936_0_0_1"/>
<accession>D8PNQ2</accession>
<proteinExistence type="predicted"/>
<dbReference type="InParanoid" id="D8PNQ2"/>
<dbReference type="GeneID" id="9589839"/>
<dbReference type="Proteomes" id="UP000007431">
    <property type="component" value="Unassembled WGS sequence"/>
</dbReference>
<organism evidence="3">
    <name type="scientific">Schizophyllum commune (strain H4-8 / FGSC 9210)</name>
    <name type="common">Split gill fungus</name>
    <dbReference type="NCBI Taxonomy" id="578458"/>
    <lineage>
        <taxon>Eukaryota</taxon>
        <taxon>Fungi</taxon>
        <taxon>Dikarya</taxon>
        <taxon>Basidiomycota</taxon>
        <taxon>Agaricomycotina</taxon>
        <taxon>Agaricomycetes</taxon>
        <taxon>Agaricomycetidae</taxon>
        <taxon>Agaricales</taxon>
        <taxon>Schizophyllaceae</taxon>
        <taxon>Schizophyllum</taxon>
    </lineage>
</organism>
<sequence length="157" mass="16832">MRGASPSAAYNEPVGPQHERGQSSGDFMAGHSASGSYEPLMASYWRQQDREADDEPLAGATSLAVPGTSTPPRLNVPSPGTPPPPIPARNPRRKTETGTPGEDEPADDASRYSTDSTDDRLNPARRASQDLRDEADYSRPVLAVRNASIRSSKEEGE</sequence>
<dbReference type="VEuPathDB" id="FungiDB:SCHCODRAFT_02612400"/>
<gene>
    <name evidence="2" type="ORF">SCHCODRAFT_84094</name>
</gene>
<evidence type="ECO:0000313" key="3">
    <source>
        <dbReference type="Proteomes" id="UP000007431"/>
    </source>
</evidence>
<evidence type="ECO:0000256" key="1">
    <source>
        <dbReference type="SAM" id="MobiDB-lite"/>
    </source>
</evidence>
<feature type="compositionally biased region" description="Pro residues" evidence="1">
    <location>
        <begin position="79"/>
        <end position="88"/>
    </location>
</feature>
<dbReference type="AlphaFoldDB" id="D8PNQ2"/>
<keyword evidence="3" id="KW-1185">Reference proteome</keyword>
<reference evidence="2 3" key="1">
    <citation type="journal article" date="2010" name="Nat. Biotechnol.">
        <title>Genome sequence of the model mushroom Schizophyllum commune.</title>
        <authorList>
            <person name="Ohm R.A."/>
            <person name="de Jong J.F."/>
            <person name="Lugones L.G."/>
            <person name="Aerts A."/>
            <person name="Kothe E."/>
            <person name="Stajich J.E."/>
            <person name="de Vries R.P."/>
            <person name="Record E."/>
            <person name="Levasseur A."/>
            <person name="Baker S.E."/>
            <person name="Bartholomew K.A."/>
            <person name="Coutinho P.M."/>
            <person name="Erdmann S."/>
            <person name="Fowler T.J."/>
            <person name="Gathman A.C."/>
            <person name="Lombard V."/>
            <person name="Henrissat B."/>
            <person name="Knabe N."/>
            <person name="Kuees U."/>
            <person name="Lilly W.W."/>
            <person name="Lindquist E."/>
            <person name="Lucas S."/>
            <person name="Magnuson J.K."/>
            <person name="Piumi F."/>
            <person name="Raudaskoski M."/>
            <person name="Salamov A."/>
            <person name="Schmutz J."/>
            <person name="Schwarze F.W.M.R."/>
            <person name="vanKuyk P.A."/>
            <person name="Horton J.S."/>
            <person name="Grigoriev I.V."/>
            <person name="Woesten H.A.B."/>
        </authorList>
    </citation>
    <scope>NUCLEOTIDE SEQUENCE [LARGE SCALE GENOMIC DNA]</scope>
    <source>
        <strain evidence="3">H4-8 / FGSC 9210</strain>
    </source>
</reference>
<feature type="region of interest" description="Disordered" evidence="1">
    <location>
        <begin position="1"/>
        <end position="157"/>
    </location>
</feature>
<feature type="compositionally biased region" description="Basic and acidic residues" evidence="1">
    <location>
        <begin position="117"/>
        <end position="137"/>
    </location>
</feature>
<name>D8PNQ2_SCHCM</name>
<dbReference type="EMBL" id="GL377302">
    <property type="protein sequence ID" value="EFJ03608.1"/>
    <property type="molecule type" value="Genomic_DNA"/>
</dbReference>